<keyword evidence="1" id="KW-0472">Membrane</keyword>
<proteinExistence type="predicted"/>
<accession>A0ABV4DNW6</accession>
<reference evidence="2 3" key="1">
    <citation type="submission" date="2024-03" db="EMBL/GenBank/DDBJ databases">
        <title>Mouse gut bacterial collection (mGBC) of GemPharmatech.</title>
        <authorList>
            <person name="He Y."/>
            <person name="Dong L."/>
            <person name="Wu D."/>
            <person name="Gao X."/>
            <person name="Lin Z."/>
        </authorList>
    </citation>
    <scope>NUCLEOTIDE SEQUENCE [LARGE SCALE GENOMIC DNA]</scope>
    <source>
        <strain evidence="2 3">15-30</strain>
    </source>
</reference>
<feature type="transmembrane region" description="Helical" evidence="1">
    <location>
        <begin position="73"/>
        <end position="95"/>
    </location>
</feature>
<keyword evidence="1" id="KW-0812">Transmembrane</keyword>
<dbReference type="Proteomes" id="UP001565236">
    <property type="component" value="Unassembled WGS sequence"/>
</dbReference>
<keyword evidence="3" id="KW-1185">Reference proteome</keyword>
<name>A0ABV4DNW6_9LACO</name>
<gene>
    <name evidence="2" type="ORF">AALT52_03560</name>
</gene>
<dbReference type="RefSeq" id="WP_280606189.1">
    <property type="nucleotide sequence ID" value="NZ_CP123639.1"/>
</dbReference>
<feature type="transmembrane region" description="Helical" evidence="1">
    <location>
        <begin position="47"/>
        <end position="67"/>
    </location>
</feature>
<feature type="transmembrane region" description="Helical" evidence="1">
    <location>
        <begin position="6"/>
        <end position="26"/>
    </location>
</feature>
<dbReference type="EMBL" id="JBCLUF010000009">
    <property type="protein sequence ID" value="MEY8661969.1"/>
    <property type="molecule type" value="Genomic_DNA"/>
</dbReference>
<organism evidence="2 3">
    <name type="scientific">Ligilactobacillus faecis</name>
    <dbReference type="NCBI Taxonomy" id="762833"/>
    <lineage>
        <taxon>Bacteria</taxon>
        <taxon>Bacillati</taxon>
        <taxon>Bacillota</taxon>
        <taxon>Bacilli</taxon>
        <taxon>Lactobacillales</taxon>
        <taxon>Lactobacillaceae</taxon>
        <taxon>Ligilactobacillus</taxon>
    </lineage>
</organism>
<protein>
    <submittedName>
        <fullName evidence="2">Uncharacterized protein</fullName>
    </submittedName>
</protein>
<evidence type="ECO:0000313" key="3">
    <source>
        <dbReference type="Proteomes" id="UP001565236"/>
    </source>
</evidence>
<evidence type="ECO:0000256" key="1">
    <source>
        <dbReference type="SAM" id="Phobius"/>
    </source>
</evidence>
<keyword evidence="1" id="KW-1133">Transmembrane helix</keyword>
<sequence length="97" mass="10913">MKELFITGLTVILGAIVLYMGIYLFSHKNRSIFGLYHPQKNKGLQKVVICWAYILTILGSLTIISAFASLLLFQVIMLVLDAFSACILSFFMVAYSR</sequence>
<evidence type="ECO:0000313" key="2">
    <source>
        <dbReference type="EMBL" id="MEY8661969.1"/>
    </source>
</evidence>
<comment type="caution">
    <text evidence="2">The sequence shown here is derived from an EMBL/GenBank/DDBJ whole genome shotgun (WGS) entry which is preliminary data.</text>
</comment>